<dbReference type="RefSeq" id="WP_072895013.1">
    <property type="nucleotide sequence ID" value="NZ_FQVM01000009.1"/>
</dbReference>
<evidence type="ECO:0000313" key="10">
    <source>
        <dbReference type="EMBL" id="SHE72839.1"/>
    </source>
</evidence>
<evidence type="ECO:0000256" key="2">
    <source>
        <dbReference type="ARBA" id="ARBA00009904"/>
    </source>
</evidence>
<dbReference type="Pfam" id="PF01496">
    <property type="entry name" value="V_ATPase_I"/>
    <property type="match status" value="2"/>
</dbReference>
<dbReference type="GO" id="GO:0007035">
    <property type="term" value="P:vacuolar acidification"/>
    <property type="evidence" value="ECO:0007669"/>
    <property type="project" value="TreeGrafter"/>
</dbReference>
<dbReference type="EMBL" id="FQVM01000009">
    <property type="protein sequence ID" value="SHE72839.1"/>
    <property type="molecule type" value="Genomic_DNA"/>
</dbReference>
<dbReference type="GO" id="GO:0051117">
    <property type="term" value="F:ATPase binding"/>
    <property type="evidence" value="ECO:0007669"/>
    <property type="project" value="TreeGrafter"/>
</dbReference>
<dbReference type="GO" id="GO:0046961">
    <property type="term" value="F:proton-transporting ATPase activity, rotational mechanism"/>
    <property type="evidence" value="ECO:0007669"/>
    <property type="project" value="InterPro"/>
</dbReference>
<evidence type="ECO:0000256" key="6">
    <source>
        <dbReference type="ARBA" id="ARBA00023065"/>
    </source>
</evidence>
<evidence type="ECO:0000256" key="8">
    <source>
        <dbReference type="SAM" id="Coils"/>
    </source>
</evidence>
<dbReference type="STRING" id="1533.SAMN05443638_10938"/>
<evidence type="ECO:0000256" key="7">
    <source>
        <dbReference type="ARBA" id="ARBA00023136"/>
    </source>
</evidence>
<dbReference type="OrthoDB" id="9803814at2"/>
<gene>
    <name evidence="10" type="ORF">SAMN05443638_10938</name>
</gene>
<feature type="transmembrane region" description="Helical" evidence="9">
    <location>
        <begin position="369"/>
        <end position="399"/>
    </location>
</feature>
<proteinExistence type="inferred from homology"/>
<evidence type="ECO:0000256" key="1">
    <source>
        <dbReference type="ARBA" id="ARBA00004141"/>
    </source>
</evidence>
<accession>A0A1M4VV55</accession>
<feature type="transmembrane region" description="Helical" evidence="9">
    <location>
        <begin position="450"/>
        <end position="471"/>
    </location>
</feature>
<reference evidence="10 11" key="1">
    <citation type="submission" date="2016-11" db="EMBL/GenBank/DDBJ databases">
        <authorList>
            <person name="Jaros S."/>
            <person name="Januszkiewicz K."/>
            <person name="Wedrychowicz H."/>
        </authorList>
    </citation>
    <scope>NUCLEOTIDE SEQUENCE [LARGE SCALE GENOMIC DNA]</scope>
    <source>
        <strain evidence="10 11">DSM 2631</strain>
    </source>
</reference>
<dbReference type="PANTHER" id="PTHR11629">
    <property type="entry name" value="VACUOLAR PROTON ATPASES"/>
    <property type="match status" value="1"/>
</dbReference>
<organism evidence="10 11">
    <name type="scientific">Clostridium fallax</name>
    <dbReference type="NCBI Taxonomy" id="1533"/>
    <lineage>
        <taxon>Bacteria</taxon>
        <taxon>Bacillati</taxon>
        <taxon>Bacillota</taxon>
        <taxon>Clostridia</taxon>
        <taxon>Eubacteriales</taxon>
        <taxon>Clostridiaceae</taxon>
        <taxon>Clostridium</taxon>
    </lineage>
</organism>
<feature type="transmembrane region" description="Helical" evidence="9">
    <location>
        <begin position="483"/>
        <end position="505"/>
    </location>
</feature>
<dbReference type="Proteomes" id="UP000184035">
    <property type="component" value="Unassembled WGS sequence"/>
</dbReference>
<feature type="coiled-coil region" evidence="8">
    <location>
        <begin position="236"/>
        <end position="263"/>
    </location>
</feature>
<dbReference type="InterPro" id="IPR002490">
    <property type="entry name" value="V-ATPase_116kDa_su"/>
</dbReference>
<dbReference type="GO" id="GO:0016471">
    <property type="term" value="C:vacuolar proton-transporting V-type ATPase complex"/>
    <property type="evidence" value="ECO:0007669"/>
    <property type="project" value="TreeGrafter"/>
</dbReference>
<feature type="transmembrane region" description="Helical" evidence="9">
    <location>
        <begin position="574"/>
        <end position="595"/>
    </location>
</feature>
<name>A0A1M4VV55_9CLOT</name>
<evidence type="ECO:0000256" key="3">
    <source>
        <dbReference type="ARBA" id="ARBA00022448"/>
    </source>
</evidence>
<dbReference type="GO" id="GO:0033179">
    <property type="term" value="C:proton-transporting V-type ATPase, V0 domain"/>
    <property type="evidence" value="ECO:0007669"/>
    <property type="project" value="InterPro"/>
</dbReference>
<keyword evidence="7 9" id="KW-0472">Membrane</keyword>
<dbReference type="PANTHER" id="PTHR11629:SF63">
    <property type="entry name" value="V-TYPE PROTON ATPASE SUBUNIT A"/>
    <property type="match status" value="1"/>
</dbReference>
<evidence type="ECO:0000256" key="9">
    <source>
        <dbReference type="SAM" id="Phobius"/>
    </source>
</evidence>
<keyword evidence="8" id="KW-0175">Coiled coil</keyword>
<evidence type="ECO:0000256" key="4">
    <source>
        <dbReference type="ARBA" id="ARBA00022692"/>
    </source>
</evidence>
<evidence type="ECO:0000256" key="5">
    <source>
        <dbReference type="ARBA" id="ARBA00022989"/>
    </source>
</evidence>
<keyword evidence="5 9" id="KW-1133">Transmembrane helix</keyword>
<feature type="transmembrane region" description="Helical" evidence="9">
    <location>
        <begin position="411"/>
        <end position="430"/>
    </location>
</feature>
<comment type="similarity">
    <text evidence="2">Belongs to the V-ATPase 116 kDa subunit family.</text>
</comment>
<protein>
    <submittedName>
        <fullName evidence="10">V/A-type H+-transporting ATPase subunit I</fullName>
    </submittedName>
</protein>
<keyword evidence="3" id="KW-0813">Transport</keyword>
<evidence type="ECO:0000313" key="11">
    <source>
        <dbReference type="Proteomes" id="UP000184035"/>
    </source>
</evidence>
<feature type="transmembrane region" description="Helical" evidence="9">
    <location>
        <begin position="601"/>
        <end position="625"/>
    </location>
</feature>
<keyword evidence="4 9" id="KW-0812">Transmembrane</keyword>
<keyword evidence="11" id="KW-1185">Reference proteome</keyword>
<keyword evidence="6" id="KW-0406">Ion transport</keyword>
<comment type="subcellular location">
    <subcellularLocation>
        <location evidence="1">Membrane</location>
        <topology evidence="1">Multi-pass membrane protein</topology>
    </subcellularLocation>
</comment>
<sequence length="654" mass="74250">MAIEKMYMMNVVGTIENLDKFSKYLVLEKCIQPISALSEINSSDFLLETSQDNLEAIIDVCYIRPYEIKDNTTDTHKLLKKMAEAKKKFKIKDKKVNKIIYKYDICEKKIKSLYEKFSEKTEKYELIIKKEEVLSKSSISLAYLKDVDKDLKEIKSMKNFDVALYKTKLDNMKKLEDNYENIPSIIQVVYRDKDESIFLSLSPKVFKTELNRIFDSAACEELIIPEGYEGTPYEVSQKLKDELVNTKKEKDQLKEEIKSFLRDNNEEIYICEKSEGLERLSQQIKRKVACTNEFFYLCGWVPESMLDAFDNVCKNFGNDVLVIKKTANEVNNTETPPPTKLDNSPLFKPFEIMVDMYGTPTYGEIDPTIFLAITYTVIFGAMFGDVGQGLVLFLIGLLLKYKKGKIGLGGILARLGISSTIFGFLYGSVFGSEEIISAILVRPMEDIEDVLLWAVVFGCILLILGFILGIINRMRRKDYEQGVFGKDGIAGLTFYVTALLFILTKVLKIDLIPNSVFIIILVSMLVLILLKQPISNLIQGKKPLFNDGPKDYFIEASFEVIETVLSMFSNTVSFIRVGAFALNHVGLFIAFAAMADMMNHAVGSAFILILGNIIIICLEGLIVFIQGLRLQYYELFSKYYDGAGIEFKPVGLSL</sequence>
<feature type="transmembrane region" description="Helical" evidence="9">
    <location>
        <begin position="511"/>
        <end position="530"/>
    </location>
</feature>
<dbReference type="AlphaFoldDB" id="A0A1M4VV55"/>